<proteinExistence type="predicted"/>
<feature type="domain" description="Aminoglycoside phosphotransferase" evidence="1">
    <location>
        <begin position="61"/>
        <end position="311"/>
    </location>
</feature>
<dbReference type="PANTHER" id="PTHR21310">
    <property type="entry name" value="AMINOGLYCOSIDE PHOSPHOTRANSFERASE-RELATED-RELATED"/>
    <property type="match status" value="1"/>
</dbReference>
<dbReference type="STRING" id="933852.A0A0C2WA31"/>
<dbReference type="PANTHER" id="PTHR21310:SF13">
    <property type="entry name" value="AMINOGLYCOSIDE PHOSPHOTRANSFERASE DOMAIN-CONTAINING PROTEIN"/>
    <property type="match status" value="1"/>
</dbReference>
<gene>
    <name evidence="2" type="ORF">M408DRAFT_264162</name>
</gene>
<sequence>MSTENDSVHSIFNDDGDSYSISLSKLELAVKETLGVQCHLQKLAEGGNHKIYDIVIPGEADSKYIVRVPSPDFPIDKLESEVATLQYIRAHTPVPVPKVIGWSSDPSNSAGTEYMILEKVPGVSAYHAWNTLNMEAKETLVRDVAKHLLSLFTLRFAQAGSLYPTHETSVRVGPLVTAPFFRALDGKVRFPQSPPLDLSQFRGPFTRPADSVSSSLKAELHVITHRREELLQEFKGNNALIELGEKILRKAIQLAEVYPGDLAIGCSSHSIAEPFSIKLDDFRLANIMIDERSGKVLGLIDFEGTTTAPLWMCAGHPYWVEEDEEDGRGEKDERARLRDVFNETIKAQGRIGEEWLETSEKGRFFRNFAAMLDYQVQVWARPFMERWVDERLAFAAKHPGVGLRERSLEDEVEEQYGISNAPAT</sequence>
<dbReference type="Gene3D" id="3.30.200.20">
    <property type="entry name" value="Phosphorylase Kinase, domain 1"/>
    <property type="match status" value="1"/>
</dbReference>
<evidence type="ECO:0000313" key="3">
    <source>
        <dbReference type="Proteomes" id="UP000054097"/>
    </source>
</evidence>
<dbReference type="InterPro" id="IPR011009">
    <property type="entry name" value="Kinase-like_dom_sf"/>
</dbReference>
<keyword evidence="3" id="KW-1185">Reference proteome</keyword>
<evidence type="ECO:0000313" key="2">
    <source>
        <dbReference type="EMBL" id="KIM23288.1"/>
    </source>
</evidence>
<dbReference type="Proteomes" id="UP000054097">
    <property type="component" value="Unassembled WGS sequence"/>
</dbReference>
<name>A0A0C2WA31_SERVB</name>
<reference evidence="2 3" key="1">
    <citation type="submission" date="2014-04" db="EMBL/GenBank/DDBJ databases">
        <authorList>
            <consortium name="DOE Joint Genome Institute"/>
            <person name="Kuo A."/>
            <person name="Zuccaro A."/>
            <person name="Kohler A."/>
            <person name="Nagy L.G."/>
            <person name="Floudas D."/>
            <person name="Copeland A."/>
            <person name="Barry K.W."/>
            <person name="Cichocki N."/>
            <person name="Veneault-Fourrey C."/>
            <person name="LaButti K."/>
            <person name="Lindquist E.A."/>
            <person name="Lipzen A."/>
            <person name="Lundell T."/>
            <person name="Morin E."/>
            <person name="Murat C."/>
            <person name="Sun H."/>
            <person name="Tunlid A."/>
            <person name="Henrissat B."/>
            <person name="Grigoriev I.V."/>
            <person name="Hibbett D.S."/>
            <person name="Martin F."/>
            <person name="Nordberg H.P."/>
            <person name="Cantor M.N."/>
            <person name="Hua S.X."/>
        </authorList>
    </citation>
    <scope>NUCLEOTIDE SEQUENCE [LARGE SCALE GENOMIC DNA]</scope>
    <source>
        <strain evidence="2 3">MAFF 305830</strain>
    </source>
</reference>
<dbReference type="InterPro" id="IPR002575">
    <property type="entry name" value="Aminoglycoside_PTrfase"/>
</dbReference>
<reference evidence="3" key="2">
    <citation type="submission" date="2015-01" db="EMBL/GenBank/DDBJ databases">
        <title>Evolutionary Origins and Diversification of the Mycorrhizal Mutualists.</title>
        <authorList>
            <consortium name="DOE Joint Genome Institute"/>
            <consortium name="Mycorrhizal Genomics Consortium"/>
            <person name="Kohler A."/>
            <person name="Kuo A."/>
            <person name="Nagy L.G."/>
            <person name="Floudas D."/>
            <person name="Copeland A."/>
            <person name="Barry K.W."/>
            <person name="Cichocki N."/>
            <person name="Veneault-Fourrey C."/>
            <person name="LaButti K."/>
            <person name="Lindquist E.A."/>
            <person name="Lipzen A."/>
            <person name="Lundell T."/>
            <person name="Morin E."/>
            <person name="Murat C."/>
            <person name="Riley R."/>
            <person name="Ohm R."/>
            <person name="Sun H."/>
            <person name="Tunlid A."/>
            <person name="Henrissat B."/>
            <person name="Grigoriev I.V."/>
            <person name="Hibbett D.S."/>
            <person name="Martin F."/>
        </authorList>
    </citation>
    <scope>NUCLEOTIDE SEQUENCE [LARGE SCALE GENOMIC DNA]</scope>
    <source>
        <strain evidence="3">MAFF 305830</strain>
    </source>
</reference>
<dbReference type="AlphaFoldDB" id="A0A0C2WA31"/>
<accession>A0A0C2WA31</accession>
<protein>
    <recommendedName>
        <fullName evidence="1">Aminoglycoside phosphotransferase domain-containing protein</fullName>
    </recommendedName>
</protein>
<dbReference type="EMBL" id="KN824339">
    <property type="protein sequence ID" value="KIM23288.1"/>
    <property type="molecule type" value="Genomic_DNA"/>
</dbReference>
<dbReference type="Pfam" id="PF01636">
    <property type="entry name" value="APH"/>
    <property type="match status" value="1"/>
</dbReference>
<dbReference type="InterPro" id="IPR051678">
    <property type="entry name" value="AGP_Transferase"/>
</dbReference>
<organism evidence="2 3">
    <name type="scientific">Serendipita vermifera MAFF 305830</name>
    <dbReference type="NCBI Taxonomy" id="933852"/>
    <lineage>
        <taxon>Eukaryota</taxon>
        <taxon>Fungi</taxon>
        <taxon>Dikarya</taxon>
        <taxon>Basidiomycota</taxon>
        <taxon>Agaricomycotina</taxon>
        <taxon>Agaricomycetes</taxon>
        <taxon>Sebacinales</taxon>
        <taxon>Serendipitaceae</taxon>
        <taxon>Serendipita</taxon>
    </lineage>
</organism>
<dbReference type="HOGENOM" id="CLU_058287_0_0_1"/>
<dbReference type="SUPFAM" id="SSF56112">
    <property type="entry name" value="Protein kinase-like (PK-like)"/>
    <property type="match status" value="1"/>
</dbReference>
<dbReference type="OrthoDB" id="10003767at2759"/>
<evidence type="ECO:0000259" key="1">
    <source>
        <dbReference type="Pfam" id="PF01636"/>
    </source>
</evidence>